<evidence type="ECO:0000256" key="6">
    <source>
        <dbReference type="ARBA" id="ARBA00022792"/>
    </source>
</evidence>
<feature type="repeat" description="Solcar" evidence="10">
    <location>
        <begin position="104"/>
        <end position="188"/>
    </location>
</feature>
<dbReference type="PRINTS" id="PR00784">
    <property type="entry name" value="MTUNCOUPLING"/>
</dbReference>
<dbReference type="eggNOG" id="KOG0759">
    <property type="taxonomic scope" value="Eukaryota"/>
</dbReference>
<dbReference type="OMA" id="SIPGYMM"/>
<feature type="repeat" description="Solcar" evidence="10">
    <location>
        <begin position="14"/>
        <end position="91"/>
    </location>
</feature>
<name>D2VWP2_NAEGR</name>
<dbReference type="Proteomes" id="UP000006671">
    <property type="component" value="Unassembled WGS sequence"/>
</dbReference>
<dbReference type="RefSeq" id="XP_002671475.1">
    <property type="nucleotide sequence ID" value="XM_002671429.1"/>
</dbReference>
<evidence type="ECO:0000256" key="9">
    <source>
        <dbReference type="ARBA" id="ARBA00023136"/>
    </source>
</evidence>
<gene>
    <name evidence="12" type="ORF">NAEGRDRAFT_73453</name>
</gene>
<dbReference type="GeneID" id="8862746"/>
<sequence length="295" mass="32103">MATTEKAKTLTSAQGFYFGGLSGMMATCVVQPVDLIKTRMQLQGGSPVTIVSNLIKQEGILRIYKGLDAGILRQLTYTTTRLGVFNALQDYLTTTDSNGKKVQPNFAMKIVSGMVAGGIGAVVGNPAEVCLIRMTSGKFNYSHVGQALVRIAKDEGIKSLWRGTSPTVTRAVILNAAQLSFYSQAKEVLIKYNIMQDGIGCHCVSSLISGFASTAVSIPVDLAKTRLQSMKTVLDPVTGQMVPEYKGPLDVITKAIKNEGILSLWRGFTPYFLRLGPHTLLTFVFLEQFRFMYGH</sequence>
<evidence type="ECO:0000256" key="7">
    <source>
        <dbReference type="ARBA" id="ARBA00022989"/>
    </source>
</evidence>
<keyword evidence="3 11" id="KW-0813">Transport</keyword>
<keyword evidence="5" id="KW-0677">Repeat</keyword>
<reference evidence="12 13" key="1">
    <citation type="journal article" date="2010" name="Cell">
        <title>The genome of Naegleria gruberi illuminates early eukaryotic versatility.</title>
        <authorList>
            <person name="Fritz-Laylin L.K."/>
            <person name="Prochnik S.E."/>
            <person name="Ginger M.L."/>
            <person name="Dacks J.B."/>
            <person name="Carpenter M.L."/>
            <person name="Field M.C."/>
            <person name="Kuo A."/>
            <person name="Paredez A."/>
            <person name="Chapman J."/>
            <person name="Pham J."/>
            <person name="Shu S."/>
            <person name="Neupane R."/>
            <person name="Cipriano M."/>
            <person name="Mancuso J."/>
            <person name="Tu H."/>
            <person name="Salamov A."/>
            <person name="Lindquist E."/>
            <person name="Shapiro H."/>
            <person name="Lucas S."/>
            <person name="Grigoriev I.V."/>
            <person name="Cande W.Z."/>
            <person name="Fulton C."/>
            <person name="Rokhsar D.S."/>
            <person name="Dawson S.C."/>
        </authorList>
    </citation>
    <scope>NUCLEOTIDE SEQUENCE [LARGE SCALE GENOMIC DNA]</scope>
    <source>
        <strain evidence="12 13">NEG-M</strain>
    </source>
</reference>
<evidence type="ECO:0000256" key="10">
    <source>
        <dbReference type="PROSITE-ProRule" id="PRU00282"/>
    </source>
</evidence>
<keyword evidence="4 10" id="KW-0812">Transmembrane</keyword>
<dbReference type="PROSITE" id="PS50920">
    <property type="entry name" value="SOLCAR"/>
    <property type="match status" value="3"/>
</dbReference>
<dbReference type="EMBL" id="GG738905">
    <property type="protein sequence ID" value="EFC38731.1"/>
    <property type="molecule type" value="Genomic_DNA"/>
</dbReference>
<dbReference type="OrthoDB" id="448427at2759"/>
<dbReference type="GO" id="GO:0005743">
    <property type="term" value="C:mitochondrial inner membrane"/>
    <property type="evidence" value="ECO:0007669"/>
    <property type="project" value="UniProtKB-SubCell"/>
</dbReference>
<dbReference type="AlphaFoldDB" id="D2VWP2"/>
<keyword evidence="13" id="KW-1185">Reference proteome</keyword>
<dbReference type="Pfam" id="PF00153">
    <property type="entry name" value="Mito_carr"/>
    <property type="match status" value="3"/>
</dbReference>
<dbReference type="InParanoid" id="D2VWP2"/>
<protein>
    <submittedName>
        <fullName evidence="12">Predicted protein</fullName>
    </submittedName>
</protein>
<dbReference type="SUPFAM" id="SSF103506">
    <property type="entry name" value="Mitochondrial carrier"/>
    <property type="match status" value="1"/>
</dbReference>
<keyword evidence="7" id="KW-1133">Transmembrane helix</keyword>
<dbReference type="InterPro" id="IPR002067">
    <property type="entry name" value="MCP"/>
</dbReference>
<keyword evidence="6" id="KW-0999">Mitochondrion inner membrane</keyword>
<evidence type="ECO:0000313" key="13">
    <source>
        <dbReference type="Proteomes" id="UP000006671"/>
    </source>
</evidence>
<dbReference type="KEGG" id="ngr:NAEGRDRAFT_73453"/>
<organism evidence="13">
    <name type="scientific">Naegleria gruberi</name>
    <name type="common">Amoeba</name>
    <dbReference type="NCBI Taxonomy" id="5762"/>
    <lineage>
        <taxon>Eukaryota</taxon>
        <taxon>Discoba</taxon>
        <taxon>Heterolobosea</taxon>
        <taxon>Tetramitia</taxon>
        <taxon>Eutetramitia</taxon>
        <taxon>Vahlkampfiidae</taxon>
        <taxon>Naegleria</taxon>
    </lineage>
</organism>
<dbReference type="InterPro" id="IPR023395">
    <property type="entry name" value="MCP_dom_sf"/>
</dbReference>
<evidence type="ECO:0000256" key="5">
    <source>
        <dbReference type="ARBA" id="ARBA00022737"/>
    </source>
</evidence>
<evidence type="ECO:0000256" key="8">
    <source>
        <dbReference type="ARBA" id="ARBA00023128"/>
    </source>
</evidence>
<proteinExistence type="inferred from homology"/>
<evidence type="ECO:0000256" key="11">
    <source>
        <dbReference type="RuleBase" id="RU000488"/>
    </source>
</evidence>
<keyword evidence="8" id="KW-0496">Mitochondrion</keyword>
<dbReference type="Gene3D" id="1.50.40.10">
    <property type="entry name" value="Mitochondrial carrier domain"/>
    <property type="match status" value="1"/>
</dbReference>
<evidence type="ECO:0000256" key="4">
    <source>
        <dbReference type="ARBA" id="ARBA00022692"/>
    </source>
</evidence>
<evidence type="ECO:0000256" key="3">
    <source>
        <dbReference type="ARBA" id="ARBA00022448"/>
    </source>
</evidence>
<dbReference type="FunFam" id="1.50.40.10:FF:000009">
    <property type="entry name" value="Mitochondrial 2-oxoglutarate/malate carrier protein"/>
    <property type="match status" value="1"/>
</dbReference>
<comment type="similarity">
    <text evidence="2 11">Belongs to the mitochondrial carrier (TC 2.A.29) family.</text>
</comment>
<evidence type="ECO:0000256" key="2">
    <source>
        <dbReference type="ARBA" id="ARBA00006375"/>
    </source>
</evidence>
<dbReference type="PANTHER" id="PTHR45618">
    <property type="entry name" value="MITOCHONDRIAL DICARBOXYLATE CARRIER-RELATED"/>
    <property type="match status" value="1"/>
</dbReference>
<accession>D2VWP2</accession>
<dbReference type="InterPro" id="IPR018108">
    <property type="entry name" value="MCP_transmembrane"/>
</dbReference>
<dbReference type="GO" id="GO:0055085">
    <property type="term" value="P:transmembrane transport"/>
    <property type="evidence" value="ECO:0007669"/>
    <property type="project" value="InterPro"/>
</dbReference>
<keyword evidence="9 10" id="KW-0472">Membrane</keyword>
<evidence type="ECO:0000256" key="1">
    <source>
        <dbReference type="ARBA" id="ARBA00004448"/>
    </source>
</evidence>
<comment type="subcellular location">
    <subcellularLocation>
        <location evidence="1">Mitochondrion inner membrane</location>
        <topology evidence="1">Multi-pass membrane protein</topology>
    </subcellularLocation>
</comment>
<dbReference type="InterPro" id="IPR050391">
    <property type="entry name" value="Mito_Metabolite_Transporter"/>
</dbReference>
<evidence type="ECO:0000313" key="12">
    <source>
        <dbReference type="EMBL" id="EFC38731.1"/>
    </source>
</evidence>
<dbReference type="FunCoup" id="D2VWP2">
    <property type="interactions" value="51"/>
</dbReference>
<dbReference type="VEuPathDB" id="AmoebaDB:NAEGRDRAFT_73453"/>
<feature type="repeat" description="Solcar" evidence="10">
    <location>
        <begin position="197"/>
        <end position="292"/>
    </location>
</feature>